<evidence type="ECO:0000313" key="1">
    <source>
        <dbReference type="EMBL" id="MEJ8305441.1"/>
    </source>
</evidence>
<reference evidence="1" key="1">
    <citation type="submission" date="2024-03" db="EMBL/GenBank/DDBJ databases">
        <title>Whole genome sequecning of epiphytes from Marcgravia umbellata leaves.</title>
        <authorList>
            <person name="Kumar G."/>
            <person name="Savka M.A."/>
        </authorList>
    </citation>
    <scope>NUCLEOTIDE SEQUENCE</scope>
    <source>
        <strain evidence="1">RIT_BL5</strain>
    </source>
</reference>
<name>A0ACC6PEV1_9BACL</name>
<dbReference type="EMBL" id="JBBKAR010000043">
    <property type="protein sequence ID" value="MEJ8305441.1"/>
    <property type="molecule type" value="Genomic_DNA"/>
</dbReference>
<dbReference type="Proteomes" id="UP001380953">
    <property type="component" value="Unassembled WGS sequence"/>
</dbReference>
<proteinExistence type="predicted"/>
<evidence type="ECO:0000313" key="2">
    <source>
        <dbReference type="Proteomes" id="UP001380953"/>
    </source>
</evidence>
<gene>
    <name evidence="1" type="ORF">WKI47_16145</name>
</gene>
<sequence length="175" mass="19173">MSRFDWDNEHTSSNRRSVSRHEEDRQNPYRAERGYEDPVYPNRGYDERGYGEQYYGAGQRDPFAPYGRPAQRPYRYGMALAGFILGAFSLAMPILLLILMISTGDSDGYAALGGLMLLSIPVCFVGSIVGLTLSIVAVRSSRGAKFAIAGICFNALGLPLSGFLSLLVFVVLVSS</sequence>
<organism evidence="1 2">
    <name type="scientific">Saccharibacillus sacchari</name>
    <dbReference type="NCBI Taxonomy" id="456493"/>
    <lineage>
        <taxon>Bacteria</taxon>
        <taxon>Bacillati</taxon>
        <taxon>Bacillota</taxon>
        <taxon>Bacilli</taxon>
        <taxon>Bacillales</taxon>
        <taxon>Paenibacillaceae</taxon>
        <taxon>Saccharibacillus</taxon>
    </lineage>
</organism>
<protein>
    <submittedName>
        <fullName evidence="1">Uncharacterized protein</fullName>
    </submittedName>
</protein>
<keyword evidence="2" id="KW-1185">Reference proteome</keyword>
<accession>A0ACC6PEV1</accession>
<comment type="caution">
    <text evidence="1">The sequence shown here is derived from an EMBL/GenBank/DDBJ whole genome shotgun (WGS) entry which is preliminary data.</text>
</comment>